<feature type="transmembrane region" description="Helical" evidence="1">
    <location>
        <begin position="76"/>
        <end position="98"/>
    </location>
</feature>
<feature type="transmembrane region" description="Helical" evidence="1">
    <location>
        <begin position="12"/>
        <end position="32"/>
    </location>
</feature>
<feature type="transmembrane region" description="Helical" evidence="1">
    <location>
        <begin position="507"/>
        <end position="524"/>
    </location>
</feature>
<name>A0A833L2J3_UNCSA</name>
<comment type="caution">
    <text evidence="2">The sequence shown here is derived from an EMBL/GenBank/DDBJ whole genome shotgun (WGS) entry which is preliminary data.</text>
</comment>
<feature type="transmembrane region" description="Helical" evidence="1">
    <location>
        <begin position="104"/>
        <end position="124"/>
    </location>
</feature>
<evidence type="ECO:0000313" key="2">
    <source>
        <dbReference type="EMBL" id="KAF0135277.1"/>
    </source>
</evidence>
<feature type="transmembrane region" description="Helical" evidence="1">
    <location>
        <begin position="198"/>
        <end position="216"/>
    </location>
</feature>
<protein>
    <submittedName>
        <fullName evidence="2">Uncharacterized protein</fullName>
    </submittedName>
</protein>
<dbReference type="EMBL" id="WPAF01000001">
    <property type="protein sequence ID" value="KAF0135277.1"/>
    <property type="molecule type" value="Genomic_DNA"/>
</dbReference>
<keyword evidence="1" id="KW-0812">Transmembrane</keyword>
<feature type="transmembrane region" description="Helical" evidence="1">
    <location>
        <begin position="475"/>
        <end position="495"/>
    </location>
</feature>
<evidence type="ECO:0000256" key="1">
    <source>
        <dbReference type="SAM" id="Phobius"/>
    </source>
</evidence>
<dbReference type="AlphaFoldDB" id="A0A833L2J3"/>
<proteinExistence type="predicted"/>
<organism evidence="2 3">
    <name type="scientific">Candidatus Saganbacteria bacterium</name>
    <dbReference type="NCBI Taxonomy" id="2575572"/>
    <lineage>
        <taxon>Bacteria</taxon>
        <taxon>Bacillati</taxon>
        <taxon>Saganbacteria</taxon>
    </lineage>
</organism>
<feature type="transmembrane region" description="Helical" evidence="1">
    <location>
        <begin position="223"/>
        <end position="245"/>
    </location>
</feature>
<accession>A0A833L2J3</accession>
<feature type="transmembrane region" description="Helical" evidence="1">
    <location>
        <begin position="429"/>
        <end position="455"/>
    </location>
</feature>
<sequence length="760" mass="86774">MAYSQVKNIGAFFSAVVALVLAAFFCFFRIGFDNSGDTSLFSVFTVLATSWFIILLPSGIRHIQQRFNIKEKESWLVCDAMILLLALFFVISAGILVAFTGMNISLLFVVIGVTLFAWCAFDCLRQVKPLVLIPAGLLIILYSLWLMGLVWGSGYLNPLFYEGVFYGFGHVDTLYHSSIAGMLKTYGIVSTGLNGVPFTGYHFGSHLIFAHLSSLLKIKTITFYQLGFPVIIIPLFINVMLSFVFEIRRLVLPDMKFNIGTDIKFWILLIIMQIGVLNFGFYNLFDYAIRYDRYISESYAFSIIISLLLLSLFARFWSTNKEEGFTPGNSLFLLVIVPIIVGFIVLAKASIGYLIMVLGWYFFLRMRLYRRPIFAISFILMCILSIASYIVAFHPYLVLNLGSHSVHSGAGDTPLTIINSSLMRNIVRIIPHILLPVYFLLYYFLAITFIGLRIYKTKVRTLGMFYEAVRRNEFVDIETVVILALFGFLPGVFLFINSGGEGYFADYQGIIAMLFLLAYLPRFLPDKNSIKFFKGNICISRKMIDVFLFLIFSFFVVAMVFYAKAKFHHTLEQNIDYRIAIINKRDQPISFSDIEKQFRREKNIGKTLALIRPLYNKDSISNGLKKNARYKLMKSVSVLGELPHYEKNKTLLFASNVESCWYSSKKRGHVPFIMPALTEIALIDGLPPFGDKAHEIYFLKGYYPFYQPRERPQSSADKNPAVLCVKVKQMGFSQLIVVDSNNGEIRKFKCRNINVLKRSK</sequence>
<keyword evidence="1" id="KW-0472">Membrane</keyword>
<feature type="transmembrane region" description="Helical" evidence="1">
    <location>
        <begin position="330"/>
        <end position="363"/>
    </location>
</feature>
<feature type="transmembrane region" description="Helical" evidence="1">
    <location>
        <begin position="131"/>
        <end position="151"/>
    </location>
</feature>
<gene>
    <name evidence="2" type="ORF">FD145_103</name>
</gene>
<feature type="transmembrane region" description="Helical" evidence="1">
    <location>
        <begin position="544"/>
        <end position="563"/>
    </location>
</feature>
<feature type="transmembrane region" description="Helical" evidence="1">
    <location>
        <begin position="265"/>
        <end position="285"/>
    </location>
</feature>
<evidence type="ECO:0000313" key="3">
    <source>
        <dbReference type="Proteomes" id="UP000488506"/>
    </source>
</evidence>
<feature type="transmembrane region" description="Helical" evidence="1">
    <location>
        <begin position="375"/>
        <end position="397"/>
    </location>
</feature>
<reference evidence="2 3" key="1">
    <citation type="submission" date="2019-12" db="EMBL/GenBank/DDBJ databases">
        <authorList>
            <person name="Wolfe R."/>
            <person name="Danczak R."/>
            <person name="Wilkins M."/>
        </authorList>
    </citation>
    <scope>NUCLEOTIDE SEQUENCE [LARGE SCALE GENOMIC DNA]</scope>
    <source>
        <strain evidence="2">X2_MaxBin.013</strain>
    </source>
</reference>
<feature type="transmembrane region" description="Helical" evidence="1">
    <location>
        <begin position="297"/>
        <end position="318"/>
    </location>
</feature>
<dbReference type="Proteomes" id="UP000488506">
    <property type="component" value="Unassembled WGS sequence"/>
</dbReference>
<feature type="transmembrane region" description="Helical" evidence="1">
    <location>
        <begin position="38"/>
        <end position="56"/>
    </location>
</feature>
<keyword evidence="1" id="KW-1133">Transmembrane helix</keyword>